<keyword evidence="2" id="KW-1185">Reference proteome</keyword>
<proteinExistence type="predicted"/>
<name>A0AAD1XKG2_EUPCR</name>
<accession>A0AAD1XKG2</accession>
<reference evidence="1" key="1">
    <citation type="submission" date="2023-07" db="EMBL/GenBank/DDBJ databases">
        <authorList>
            <consortium name="AG Swart"/>
            <person name="Singh M."/>
            <person name="Singh A."/>
            <person name="Seah K."/>
            <person name="Emmerich C."/>
        </authorList>
    </citation>
    <scope>NUCLEOTIDE SEQUENCE</scope>
    <source>
        <strain evidence="1">DP1</strain>
    </source>
</reference>
<evidence type="ECO:0000313" key="1">
    <source>
        <dbReference type="EMBL" id="CAI2374312.1"/>
    </source>
</evidence>
<protein>
    <submittedName>
        <fullName evidence="1">Uncharacterized protein</fullName>
    </submittedName>
</protein>
<dbReference type="EMBL" id="CAMPGE010015704">
    <property type="protein sequence ID" value="CAI2374312.1"/>
    <property type="molecule type" value="Genomic_DNA"/>
</dbReference>
<comment type="caution">
    <text evidence="1">The sequence shown here is derived from an EMBL/GenBank/DDBJ whole genome shotgun (WGS) entry which is preliminary data.</text>
</comment>
<evidence type="ECO:0000313" key="2">
    <source>
        <dbReference type="Proteomes" id="UP001295684"/>
    </source>
</evidence>
<dbReference type="AlphaFoldDB" id="A0AAD1XKG2"/>
<organism evidence="1 2">
    <name type="scientific">Euplotes crassus</name>
    <dbReference type="NCBI Taxonomy" id="5936"/>
    <lineage>
        <taxon>Eukaryota</taxon>
        <taxon>Sar</taxon>
        <taxon>Alveolata</taxon>
        <taxon>Ciliophora</taxon>
        <taxon>Intramacronucleata</taxon>
        <taxon>Spirotrichea</taxon>
        <taxon>Hypotrichia</taxon>
        <taxon>Euplotida</taxon>
        <taxon>Euplotidae</taxon>
        <taxon>Moneuplotes</taxon>
    </lineage>
</organism>
<dbReference type="Proteomes" id="UP001295684">
    <property type="component" value="Unassembled WGS sequence"/>
</dbReference>
<gene>
    <name evidence="1" type="ORF">ECRASSUSDP1_LOCUS15664</name>
</gene>
<sequence length="223" mass="26027">MYQHYSNLISKSITLYGEDSDLVKETIKEVVSRLDLKEANVEEKIIEKYEINTATLTFLLDTVELEEIEELKTWMKESKIKVLQGEFQVYLDKSLVEVNTDNTKVTNKIPKELYYELLSKILCDLRHEVKLRKEKFYAEGNTVMTTKDRDQILNSIDGVQVRENVFKEFGIKSNLPAVEVLKNCFDAYSIDLNFKMKVTTLSQEHERKVTQILSTRNQEPMLA</sequence>